<dbReference type="PROSITE" id="PS51257">
    <property type="entry name" value="PROKAR_LIPOPROTEIN"/>
    <property type="match status" value="1"/>
</dbReference>
<evidence type="ECO:0000313" key="9">
    <source>
        <dbReference type="EMBL" id="PSR57422.1"/>
    </source>
</evidence>
<gene>
    <name evidence="9" type="ORF">AHMF7605_23385</name>
</gene>
<dbReference type="EMBL" id="PYFT01000001">
    <property type="protein sequence ID" value="PSR57422.1"/>
    <property type="molecule type" value="Genomic_DNA"/>
</dbReference>
<evidence type="ECO:0000256" key="1">
    <source>
        <dbReference type="ARBA" id="ARBA00004442"/>
    </source>
</evidence>
<evidence type="ECO:0000259" key="8">
    <source>
        <dbReference type="Pfam" id="PF14322"/>
    </source>
</evidence>
<dbReference type="OrthoDB" id="9792139at2"/>
<keyword evidence="10" id="KW-1185">Reference proteome</keyword>
<dbReference type="Pfam" id="PF07980">
    <property type="entry name" value="SusD_RagB"/>
    <property type="match status" value="1"/>
</dbReference>
<comment type="similarity">
    <text evidence="2">Belongs to the SusD family.</text>
</comment>
<reference evidence="9 10" key="1">
    <citation type="submission" date="2018-03" db="EMBL/GenBank/DDBJ databases">
        <title>Adhaeribacter sp. HMF7605 Genome sequencing and assembly.</title>
        <authorList>
            <person name="Kang H."/>
            <person name="Kang J."/>
            <person name="Cha I."/>
            <person name="Kim H."/>
            <person name="Joh K."/>
        </authorList>
    </citation>
    <scope>NUCLEOTIDE SEQUENCE [LARGE SCALE GENOMIC DNA]</scope>
    <source>
        <strain evidence="9 10">HMF7605</strain>
    </source>
</reference>
<dbReference type="Pfam" id="PF14322">
    <property type="entry name" value="SusD-like_3"/>
    <property type="match status" value="1"/>
</dbReference>
<dbReference type="InterPro" id="IPR012944">
    <property type="entry name" value="SusD_RagB_dom"/>
</dbReference>
<feature type="signal peptide" evidence="6">
    <location>
        <begin position="1"/>
        <end position="20"/>
    </location>
</feature>
<protein>
    <submittedName>
        <fullName evidence="9">RagB/SusD family nutrient uptake outer membrane protein</fullName>
    </submittedName>
</protein>
<dbReference type="SUPFAM" id="SSF48452">
    <property type="entry name" value="TPR-like"/>
    <property type="match status" value="1"/>
</dbReference>
<organism evidence="9 10">
    <name type="scientific">Adhaeribacter arboris</name>
    <dbReference type="NCBI Taxonomy" id="2072846"/>
    <lineage>
        <taxon>Bacteria</taxon>
        <taxon>Pseudomonadati</taxon>
        <taxon>Bacteroidota</taxon>
        <taxon>Cytophagia</taxon>
        <taxon>Cytophagales</taxon>
        <taxon>Hymenobacteraceae</taxon>
        <taxon>Adhaeribacter</taxon>
    </lineage>
</organism>
<feature type="chain" id="PRO_5015586387" evidence="6">
    <location>
        <begin position="21"/>
        <end position="499"/>
    </location>
</feature>
<dbReference type="AlphaFoldDB" id="A0A2T2YPH7"/>
<sequence>MKKYIINSFLAAGLVCLSTACDLTMDPYNGKSADTLLSSDTGVQTATFGNYSFLKDFEYTRSYHFLNEYPSDNVMLSGTTTDHLTFAYNYRHIESMTHTSNFWKKAYQLIYGTNKALEAIDSGTAPLAQATADQLKGENLYLRAMVHFNLVNLFGRPYAQDNGASPGIMIRKDADVTALPPRSSVKEVYDFIIADLLQAAELMKEVKNSSFASKEVAYALLSRIYLYQQDNAKAIEYADKVISSGRYKLLDTETYKRYFTLANESNPETIFAIRHTSLDDRGQSSIGSLYYSKNGAGYGEVYASAAYRALLDKYPADVRHSFYEPVYVLDAQGQITKDANGNPIIATRNGFPKYFINKYSNQENLVTLSSPVYLRLAEMYLNRAEANAKSGNDQAALDDVNLIRTRAGLTGEALYTLADLKGHASVLEVVLEERRIELAFEAQRKYDLFRNNLPLVRDYPGTHLLVGQTTQIVQPNDPRVIYFIPQLETVLNPNLVQNP</sequence>
<evidence type="ECO:0000313" key="10">
    <source>
        <dbReference type="Proteomes" id="UP000240357"/>
    </source>
</evidence>
<dbReference type="CDD" id="cd08977">
    <property type="entry name" value="SusD"/>
    <property type="match status" value="1"/>
</dbReference>
<dbReference type="Proteomes" id="UP000240357">
    <property type="component" value="Unassembled WGS sequence"/>
</dbReference>
<keyword evidence="3 6" id="KW-0732">Signal</keyword>
<feature type="domain" description="SusD-like N-terminal" evidence="8">
    <location>
        <begin position="81"/>
        <end position="226"/>
    </location>
</feature>
<evidence type="ECO:0000256" key="4">
    <source>
        <dbReference type="ARBA" id="ARBA00023136"/>
    </source>
</evidence>
<dbReference type="RefSeq" id="WP_106933588.1">
    <property type="nucleotide sequence ID" value="NZ_PYFT01000001.1"/>
</dbReference>
<evidence type="ECO:0000256" key="5">
    <source>
        <dbReference type="ARBA" id="ARBA00023237"/>
    </source>
</evidence>
<keyword evidence="5" id="KW-0998">Cell outer membrane</keyword>
<feature type="domain" description="RagB/SusD" evidence="7">
    <location>
        <begin position="329"/>
        <end position="499"/>
    </location>
</feature>
<proteinExistence type="inferred from homology"/>
<evidence type="ECO:0000256" key="3">
    <source>
        <dbReference type="ARBA" id="ARBA00022729"/>
    </source>
</evidence>
<evidence type="ECO:0000259" key="7">
    <source>
        <dbReference type="Pfam" id="PF07980"/>
    </source>
</evidence>
<name>A0A2T2YPH7_9BACT</name>
<comment type="subcellular location">
    <subcellularLocation>
        <location evidence="1">Cell outer membrane</location>
    </subcellularLocation>
</comment>
<dbReference type="InterPro" id="IPR011990">
    <property type="entry name" value="TPR-like_helical_dom_sf"/>
</dbReference>
<evidence type="ECO:0000256" key="2">
    <source>
        <dbReference type="ARBA" id="ARBA00006275"/>
    </source>
</evidence>
<evidence type="ECO:0000256" key="6">
    <source>
        <dbReference type="SAM" id="SignalP"/>
    </source>
</evidence>
<accession>A0A2T2YPH7</accession>
<comment type="caution">
    <text evidence="9">The sequence shown here is derived from an EMBL/GenBank/DDBJ whole genome shotgun (WGS) entry which is preliminary data.</text>
</comment>
<dbReference type="GO" id="GO:0009279">
    <property type="term" value="C:cell outer membrane"/>
    <property type="evidence" value="ECO:0007669"/>
    <property type="project" value="UniProtKB-SubCell"/>
</dbReference>
<dbReference type="Gene3D" id="1.25.40.390">
    <property type="match status" value="1"/>
</dbReference>
<keyword evidence="4" id="KW-0472">Membrane</keyword>
<dbReference type="InterPro" id="IPR033985">
    <property type="entry name" value="SusD-like_N"/>
</dbReference>